<evidence type="ECO:0000313" key="7">
    <source>
        <dbReference type="EMBL" id="CAG8835670.1"/>
    </source>
</evidence>
<sequence>MSAYDKEDAEASTKSDNNSNKKTKVNDTRGGSNVRSWIWLYFDPMFVEGVRHAVCKVEVVKGKKCSVKYKVKNSTSNCSTHLSNVHGITENQDKNKNDTELTNLPHNESRQLQLCQYLADWIITNSQPLTVIENSAFKKFISELDPKFEIPCIKYIKKLDAKKTSTYLRHVIADVPTRWNSSYLAWCRLLELEKYIRVLEVELAKDASPDSKKDSQHLTKIMLTKDEWDLLRDLIPVLGPFEEATRYLGGSKYVTYSTMNPIMIHIINMLKPTPASSEELNIETIKDIFAELEICDDENDSTKRIDLDKPMQTVGILEKVKKTLYRAMRYYWKKDNNESYLPSIIDPRVKRFDFAPDKIKPVQDLLRVRYHDI</sequence>
<dbReference type="SUPFAM" id="SSF53098">
    <property type="entry name" value="Ribonuclease H-like"/>
    <property type="match status" value="1"/>
</dbReference>
<organism evidence="7 8">
    <name type="scientific">Gigaspora margarita</name>
    <dbReference type="NCBI Taxonomy" id="4874"/>
    <lineage>
        <taxon>Eukaryota</taxon>
        <taxon>Fungi</taxon>
        <taxon>Fungi incertae sedis</taxon>
        <taxon>Mucoromycota</taxon>
        <taxon>Glomeromycotina</taxon>
        <taxon>Glomeromycetes</taxon>
        <taxon>Diversisporales</taxon>
        <taxon>Gigasporaceae</taxon>
        <taxon>Gigaspora</taxon>
    </lineage>
</organism>
<proteinExistence type="predicted"/>
<evidence type="ECO:0000256" key="4">
    <source>
        <dbReference type="ARBA" id="ARBA00022833"/>
    </source>
</evidence>
<dbReference type="InterPro" id="IPR012337">
    <property type="entry name" value="RNaseH-like_sf"/>
</dbReference>
<evidence type="ECO:0000256" key="1">
    <source>
        <dbReference type="ARBA" id="ARBA00004123"/>
    </source>
</evidence>
<dbReference type="InterPro" id="IPR052035">
    <property type="entry name" value="ZnF_BED_domain_contain"/>
</dbReference>
<protein>
    <submittedName>
        <fullName evidence="7">435_t:CDS:1</fullName>
    </submittedName>
</protein>
<feature type="compositionally biased region" description="Basic and acidic residues" evidence="6">
    <location>
        <begin position="1"/>
        <end position="13"/>
    </location>
</feature>
<dbReference type="EMBL" id="CAJVQB010051943">
    <property type="protein sequence ID" value="CAG8835670.1"/>
    <property type="molecule type" value="Genomic_DNA"/>
</dbReference>
<dbReference type="PANTHER" id="PTHR46481">
    <property type="entry name" value="ZINC FINGER BED DOMAIN-CONTAINING PROTEIN 4"/>
    <property type="match status" value="1"/>
</dbReference>
<comment type="subcellular location">
    <subcellularLocation>
        <location evidence="1">Nucleus</location>
    </subcellularLocation>
</comment>
<gene>
    <name evidence="7" type="ORF">GMARGA_LOCUS32686</name>
</gene>
<dbReference type="SUPFAM" id="SSF140996">
    <property type="entry name" value="Hermes dimerisation domain"/>
    <property type="match status" value="1"/>
</dbReference>
<feature type="region of interest" description="Disordered" evidence="6">
    <location>
        <begin position="1"/>
        <end position="29"/>
    </location>
</feature>
<keyword evidence="4" id="KW-0862">Zinc</keyword>
<name>A0ABN7WMM9_GIGMA</name>
<evidence type="ECO:0000256" key="6">
    <source>
        <dbReference type="SAM" id="MobiDB-lite"/>
    </source>
</evidence>
<keyword evidence="3" id="KW-0863">Zinc-finger</keyword>
<comment type="caution">
    <text evidence="7">The sequence shown here is derived from an EMBL/GenBank/DDBJ whole genome shotgun (WGS) entry which is preliminary data.</text>
</comment>
<dbReference type="Proteomes" id="UP000789901">
    <property type="component" value="Unassembled WGS sequence"/>
</dbReference>
<dbReference type="PANTHER" id="PTHR46481:SF10">
    <property type="entry name" value="ZINC FINGER BED DOMAIN-CONTAINING PROTEIN 39"/>
    <property type="match status" value="1"/>
</dbReference>
<evidence type="ECO:0000256" key="2">
    <source>
        <dbReference type="ARBA" id="ARBA00022723"/>
    </source>
</evidence>
<accession>A0ABN7WMM9</accession>
<evidence type="ECO:0000256" key="5">
    <source>
        <dbReference type="ARBA" id="ARBA00023242"/>
    </source>
</evidence>
<evidence type="ECO:0000313" key="8">
    <source>
        <dbReference type="Proteomes" id="UP000789901"/>
    </source>
</evidence>
<keyword evidence="5" id="KW-0539">Nucleus</keyword>
<reference evidence="7 8" key="1">
    <citation type="submission" date="2021-06" db="EMBL/GenBank/DDBJ databases">
        <authorList>
            <person name="Kallberg Y."/>
            <person name="Tangrot J."/>
            <person name="Rosling A."/>
        </authorList>
    </citation>
    <scope>NUCLEOTIDE SEQUENCE [LARGE SCALE GENOMIC DNA]</scope>
    <source>
        <strain evidence="7 8">120-4 pot B 10/14</strain>
    </source>
</reference>
<evidence type="ECO:0000256" key="3">
    <source>
        <dbReference type="ARBA" id="ARBA00022771"/>
    </source>
</evidence>
<keyword evidence="2" id="KW-0479">Metal-binding</keyword>
<keyword evidence="8" id="KW-1185">Reference proteome</keyword>